<organism evidence="1 2">
    <name type="scientific">Wujia chipingensis</name>
    <dbReference type="NCBI Taxonomy" id="2763670"/>
    <lineage>
        <taxon>Bacteria</taxon>
        <taxon>Bacillati</taxon>
        <taxon>Bacillota</taxon>
        <taxon>Clostridia</taxon>
        <taxon>Lachnospirales</taxon>
        <taxon>Lachnospiraceae</taxon>
        <taxon>Wujia</taxon>
    </lineage>
</organism>
<dbReference type="Proteomes" id="UP000515819">
    <property type="component" value="Chromosome"/>
</dbReference>
<dbReference type="EMBL" id="CP060632">
    <property type="protein sequence ID" value="QNM00974.1"/>
    <property type="molecule type" value="Genomic_DNA"/>
</dbReference>
<name>A0A7G9FQZ2_9FIRM</name>
<gene>
    <name evidence="1" type="ORF">H9Q76_06800</name>
</gene>
<evidence type="ECO:0000313" key="2">
    <source>
        <dbReference type="Proteomes" id="UP000515819"/>
    </source>
</evidence>
<evidence type="ECO:0000313" key="1">
    <source>
        <dbReference type="EMBL" id="QNM00974.1"/>
    </source>
</evidence>
<accession>A0A7G9FQZ2</accession>
<reference evidence="1 2" key="1">
    <citation type="submission" date="2020-08" db="EMBL/GenBank/DDBJ databases">
        <authorList>
            <person name="Liu C."/>
            <person name="Sun Q."/>
        </authorList>
    </citation>
    <scope>NUCLEOTIDE SEQUENCE [LARGE SCALE GENOMIC DNA]</scope>
    <source>
        <strain evidence="1 2">NSJ-4</strain>
    </source>
</reference>
<proteinExistence type="predicted"/>
<protein>
    <submittedName>
        <fullName evidence="1">Uncharacterized protein</fullName>
    </submittedName>
</protein>
<dbReference type="RefSeq" id="WP_249321868.1">
    <property type="nucleotide sequence ID" value="NZ_CP060632.1"/>
</dbReference>
<sequence length="157" mass="18073">MYIIPHEYKDEDGYTDILWTVKDKKNNITFHVLDNTFYGVESVANMLLDDYDDCVFAAYADKLPTDILSYEITENDQTHLTNAEIVAEYTNETELNACLCALQDVYTFYEEKGFDDLVIGYTLHYQPPENNMDAEPDTEGKEYTGVLSDIPTLSEFK</sequence>
<dbReference type="KEGG" id="wcp:H9Q76_06800"/>
<dbReference type="AlphaFoldDB" id="A0A7G9FQZ2"/>
<keyword evidence="2" id="KW-1185">Reference proteome</keyword>